<dbReference type="SUPFAM" id="SSF49313">
    <property type="entry name" value="Cadherin-like"/>
    <property type="match status" value="1"/>
</dbReference>
<dbReference type="InterPro" id="IPR010916">
    <property type="entry name" value="TonB_box_CS"/>
</dbReference>
<dbReference type="AlphaFoldDB" id="A0A0R3WQE5"/>
<sequence length="356" mass="39560">MNARMTGANVTLEDLKVKVENALLIDEKPGFLSSLSSLAQAKNDREQDQTADEERYTLLFFTWEIGCGYLDDDSLQVLAKVENRFKEAPNISDWLGLSNIKAEAVIMDWMVGEYDHVSSVRVKRQAFQGYQPIYPSRTAGAVTEASGLSPSDLRETLFLSSNSNLPVLVQPVVPIEITVQQISNIKIPPNTFRSTDGTKLQLRLYEHIYPIQFGLDFKDPSAATGREIGSNGASWISFDATNEILRLRPYPEHEGTHKFVLCAYNIANGRACTQDDAIIKTMLTASAAFDSGLGTANINVRVKPPTPIKKSSIVHVPPDTVKLMSREDLRSPVREFLCECKRSEYIALLTQESGLN</sequence>
<organism evidence="3">
    <name type="scientific">Hydatigena taeniaeformis</name>
    <name type="common">Feline tapeworm</name>
    <name type="synonym">Taenia taeniaeformis</name>
    <dbReference type="NCBI Taxonomy" id="6205"/>
    <lineage>
        <taxon>Eukaryota</taxon>
        <taxon>Metazoa</taxon>
        <taxon>Spiralia</taxon>
        <taxon>Lophotrochozoa</taxon>
        <taxon>Platyhelminthes</taxon>
        <taxon>Cestoda</taxon>
        <taxon>Eucestoda</taxon>
        <taxon>Cyclophyllidea</taxon>
        <taxon>Taeniidae</taxon>
        <taxon>Hydatigera</taxon>
    </lineage>
</organism>
<dbReference type="GO" id="GO:0005509">
    <property type="term" value="F:calcium ion binding"/>
    <property type="evidence" value="ECO:0007669"/>
    <property type="project" value="InterPro"/>
</dbReference>
<dbReference type="WBParaSite" id="TTAC_0000298501-mRNA-1">
    <property type="protein sequence ID" value="TTAC_0000298501-mRNA-1"/>
    <property type="gene ID" value="TTAC_0000298501"/>
</dbReference>
<evidence type="ECO:0000313" key="2">
    <source>
        <dbReference type="Proteomes" id="UP000274429"/>
    </source>
</evidence>
<dbReference type="GO" id="GO:0016020">
    <property type="term" value="C:membrane"/>
    <property type="evidence" value="ECO:0007669"/>
    <property type="project" value="InterPro"/>
</dbReference>
<accession>A0A0R3WQE5</accession>
<keyword evidence="2" id="KW-1185">Reference proteome</keyword>
<proteinExistence type="predicted"/>
<protein>
    <submittedName>
        <fullName evidence="3">DUF1758 domain-containing protein</fullName>
    </submittedName>
</protein>
<evidence type="ECO:0000313" key="3">
    <source>
        <dbReference type="WBParaSite" id="TTAC_0000298501-mRNA-1"/>
    </source>
</evidence>
<reference evidence="1 2" key="2">
    <citation type="submission" date="2018-11" db="EMBL/GenBank/DDBJ databases">
        <authorList>
            <consortium name="Pathogen Informatics"/>
        </authorList>
    </citation>
    <scope>NUCLEOTIDE SEQUENCE [LARGE SCALE GENOMIC DNA]</scope>
</reference>
<dbReference type="Gene3D" id="2.60.40.10">
    <property type="entry name" value="Immunoglobulins"/>
    <property type="match status" value="1"/>
</dbReference>
<dbReference type="InterPro" id="IPR015919">
    <property type="entry name" value="Cadherin-like_sf"/>
</dbReference>
<dbReference type="Proteomes" id="UP000274429">
    <property type="component" value="Unassembled WGS sequence"/>
</dbReference>
<dbReference type="STRING" id="6205.A0A0R3WQE5"/>
<dbReference type="InterPro" id="IPR013783">
    <property type="entry name" value="Ig-like_fold"/>
</dbReference>
<name>A0A0R3WQE5_HYDTA</name>
<dbReference type="PROSITE" id="PS00430">
    <property type="entry name" value="TONB_DEPENDENT_REC_1"/>
    <property type="match status" value="1"/>
</dbReference>
<evidence type="ECO:0000313" key="1">
    <source>
        <dbReference type="EMBL" id="VDM21643.1"/>
    </source>
</evidence>
<dbReference type="EMBL" id="UYWX01001750">
    <property type="protein sequence ID" value="VDM21643.1"/>
    <property type="molecule type" value="Genomic_DNA"/>
</dbReference>
<dbReference type="OrthoDB" id="5990676at2759"/>
<reference evidence="3" key="1">
    <citation type="submission" date="2017-02" db="UniProtKB">
        <authorList>
            <consortium name="WormBaseParasite"/>
        </authorList>
    </citation>
    <scope>IDENTIFICATION</scope>
</reference>
<gene>
    <name evidence="1" type="ORF">TTAC_LOCUS2970</name>
</gene>